<dbReference type="Pfam" id="PF18368">
    <property type="entry name" value="Ig_GlcNase"/>
    <property type="match status" value="1"/>
</dbReference>
<dbReference type="Pfam" id="PF17786">
    <property type="entry name" value="Mannosidase_ig"/>
    <property type="match status" value="1"/>
</dbReference>
<comment type="similarity">
    <text evidence="1">Belongs to the glycosyl hydrolase 2 family.</text>
</comment>
<evidence type="ECO:0000256" key="5">
    <source>
        <dbReference type="ARBA" id="ARBA00023326"/>
    </source>
</evidence>
<keyword evidence="6" id="KW-0732">Signal</keyword>
<feature type="domain" description="Glycoside hydrolase family 2 immunoglobulin-like beta-sandwich" evidence="7">
    <location>
        <begin position="228"/>
        <end position="324"/>
    </location>
</feature>
<evidence type="ECO:0000259" key="8">
    <source>
        <dbReference type="Pfam" id="PF17786"/>
    </source>
</evidence>
<dbReference type="SUPFAM" id="SSF51445">
    <property type="entry name" value="(Trans)glycosidases"/>
    <property type="match status" value="1"/>
</dbReference>
<dbReference type="GO" id="GO:0004553">
    <property type="term" value="F:hydrolase activity, hydrolyzing O-glycosyl compounds"/>
    <property type="evidence" value="ECO:0007669"/>
    <property type="project" value="InterPro"/>
</dbReference>
<dbReference type="InterPro" id="IPR043534">
    <property type="entry name" value="EBDG/EBM"/>
</dbReference>
<dbReference type="PANTHER" id="PTHR43536">
    <property type="entry name" value="MANNOSYLGLYCOPROTEIN ENDO-BETA-MANNOSIDASE"/>
    <property type="match status" value="1"/>
</dbReference>
<evidence type="ECO:0000313" key="12">
    <source>
        <dbReference type="Proteomes" id="UP001244011"/>
    </source>
</evidence>
<dbReference type="InterPro" id="IPR006102">
    <property type="entry name" value="Ig-like_GH2"/>
</dbReference>
<organism evidence="11 12">
    <name type="scientific">Phialemonium atrogriseum</name>
    <dbReference type="NCBI Taxonomy" id="1093897"/>
    <lineage>
        <taxon>Eukaryota</taxon>
        <taxon>Fungi</taxon>
        <taxon>Dikarya</taxon>
        <taxon>Ascomycota</taxon>
        <taxon>Pezizomycotina</taxon>
        <taxon>Sordariomycetes</taxon>
        <taxon>Sordariomycetidae</taxon>
        <taxon>Cephalothecales</taxon>
        <taxon>Cephalothecaceae</taxon>
        <taxon>Phialemonium</taxon>
    </lineage>
</organism>
<dbReference type="PANTHER" id="PTHR43536:SF1">
    <property type="entry name" value="MANNOSYLGLYCOPROTEIN ENDO-BETA-MANNOSIDASE"/>
    <property type="match status" value="1"/>
</dbReference>
<dbReference type="GO" id="GO:0000272">
    <property type="term" value="P:polysaccharide catabolic process"/>
    <property type="evidence" value="ECO:0007669"/>
    <property type="project" value="UniProtKB-KW"/>
</dbReference>
<feature type="domain" description="Exo-beta-D-glucosaminidase Ig-fold" evidence="9">
    <location>
        <begin position="778"/>
        <end position="879"/>
    </location>
</feature>
<evidence type="ECO:0000256" key="2">
    <source>
        <dbReference type="ARBA" id="ARBA00022801"/>
    </source>
</evidence>
<evidence type="ECO:0000259" key="10">
    <source>
        <dbReference type="Pfam" id="PF22666"/>
    </source>
</evidence>
<dbReference type="InterPro" id="IPR054593">
    <property type="entry name" value="Beta-mannosidase-like_N2"/>
</dbReference>
<evidence type="ECO:0000259" key="9">
    <source>
        <dbReference type="Pfam" id="PF18368"/>
    </source>
</evidence>
<evidence type="ECO:0000256" key="4">
    <source>
        <dbReference type="ARBA" id="ARBA00023295"/>
    </source>
</evidence>
<keyword evidence="5" id="KW-0624">Polysaccharide degradation</keyword>
<dbReference type="Gene3D" id="2.60.40.10">
    <property type="entry name" value="Immunoglobulins"/>
    <property type="match status" value="3"/>
</dbReference>
<gene>
    <name evidence="11" type="ORF">QBC33DRAFT_617418</name>
</gene>
<comment type="caution">
    <text evidence="11">The sequence shown here is derived from an EMBL/GenBank/DDBJ whole genome shotgun (WGS) entry which is preliminary data.</text>
</comment>
<dbReference type="EMBL" id="MU839001">
    <property type="protein sequence ID" value="KAK1770111.1"/>
    <property type="molecule type" value="Genomic_DNA"/>
</dbReference>
<protein>
    <submittedName>
        <fullName evidence="11">Glycoside hydrolase family 2 protein</fullName>
    </submittedName>
</protein>
<dbReference type="InterPro" id="IPR036156">
    <property type="entry name" value="Beta-gal/glucu_dom_sf"/>
</dbReference>
<dbReference type="InterPro" id="IPR041447">
    <property type="entry name" value="Mannosidase_ig"/>
</dbReference>
<keyword evidence="4" id="KW-0326">Glycosidase</keyword>
<accession>A0AAJ0FIZ8</accession>
<dbReference type="Proteomes" id="UP001244011">
    <property type="component" value="Unassembled WGS sequence"/>
</dbReference>
<dbReference type="SUPFAM" id="SSF49303">
    <property type="entry name" value="beta-Galactosidase/glucuronidase domain"/>
    <property type="match status" value="3"/>
</dbReference>
<dbReference type="InterPro" id="IPR041351">
    <property type="entry name" value="Ig_GlcNase"/>
</dbReference>
<dbReference type="RefSeq" id="XP_060286324.1">
    <property type="nucleotide sequence ID" value="XM_060432682.1"/>
</dbReference>
<reference evidence="11" key="1">
    <citation type="submission" date="2023-06" db="EMBL/GenBank/DDBJ databases">
        <title>Genome-scale phylogeny and comparative genomics of the fungal order Sordariales.</title>
        <authorList>
            <consortium name="Lawrence Berkeley National Laboratory"/>
            <person name="Hensen N."/>
            <person name="Bonometti L."/>
            <person name="Westerberg I."/>
            <person name="Brannstrom I.O."/>
            <person name="Guillou S."/>
            <person name="Cros-Aarteil S."/>
            <person name="Calhoun S."/>
            <person name="Haridas S."/>
            <person name="Kuo A."/>
            <person name="Mondo S."/>
            <person name="Pangilinan J."/>
            <person name="Riley R."/>
            <person name="Labutti K."/>
            <person name="Andreopoulos B."/>
            <person name="Lipzen A."/>
            <person name="Chen C."/>
            <person name="Yanf M."/>
            <person name="Daum C."/>
            <person name="Ng V."/>
            <person name="Clum A."/>
            <person name="Steindorff A."/>
            <person name="Ohm R."/>
            <person name="Martin F."/>
            <person name="Silar P."/>
            <person name="Natvig D."/>
            <person name="Lalanne C."/>
            <person name="Gautier V."/>
            <person name="Ament-Velasquez S.L."/>
            <person name="Kruys A."/>
            <person name="Hutchinson M.I."/>
            <person name="Powell A.J."/>
            <person name="Barry K."/>
            <person name="Miller A.N."/>
            <person name="Grigoriev I.V."/>
            <person name="Debuchy R."/>
            <person name="Gladieux P."/>
            <person name="Thoren M.H."/>
            <person name="Johannesson H."/>
        </authorList>
    </citation>
    <scope>NUCLEOTIDE SEQUENCE</scope>
    <source>
        <strain evidence="11">8032-3</strain>
    </source>
</reference>
<dbReference type="AlphaFoldDB" id="A0AAJ0FIZ8"/>
<dbReference type="InterPro" id="IPR017853">
    <property type="entry name" value="GH"/>
</dbReference>
<dbReference type="SUPFAM" id="SSF49785">
    <property type="entry name" value="Galactose-binding domain-like"/>
    <property type="match status" value="1"/>
</dbReference>
<keyword evidence="3" id="KW-0119">Carbohydrate metabolism</keyword>
<evidence type="ECO:0000256" key="1">
    <source>
        <dbReference type="ARBA" id="ARBA00007401"/>
    </source>
</evidence>
<proteinExistence type="inferred from homology"/>
<name>A0AAJ0FIZ8_9PEZI</name>
<evidence type="ECO:0000256" key="6">
    <source>
        <dbReference type="SAM" id="SignalP"/>
    </source>
</evidence>
<feature type="domain" description="Beta-mannosidase-like galactose-binding" evidence="10">
    <location>
        <begin position="56"/>
        <end position="169"/>
    </location>
</feature>
<evidence type="ECO:0000313" key="11">
    <source>
        <dbReference type="EMBL" id="KAK1770111.1"/>
    </source>
</evidence>
<dbReference type="InterPro" id="IPR008979">
    <property type="entry name" value="Galactose-bd-like_sf"/>
</dbReference>
<feature type="domain" description="Mannosidase Ig/CBM-like" evidence="8">
    <location>
        <begin position="684"/>
        <end position="765"/>
    </location>
</feature>
<feature type="chain" id="PRO_5042572926" evidence="6">
    <location>
        <begin position="23"/>
        <end position="887"/>
    </location>
</feature>
<dbReference type="InterPro" id="IPR013783">
    <property type="entry name" value="Ig-like_fold"/>
</dbReference>
<keyword evidence="2 11" id="KW-0378">Hydrolase</keyword>
<dbReference type="Pfam" id="PF00703">
    <property type="entry name" value="Glyco_hydro_2"/>
    <property type="match status" value="1"/>
</dbReference>
<sequence>MARLKNLVALSGLLLGSVTVAATPAPTSSVIPDWHIQSTLKITTEPAALSRPGLDTSEWTHVNASRCTLMGCLIQSGMYNEEELFLSDNLRSVDSDQFLVPWLYRNEFPLEPAEGKHFFLETNGITSRADVFLNGKQLADKAFQSGAYGGRTYDISSIVDGVNALVFKVYPTDYMHDFAIGFVDWNPAPPDNGTGIWRDVTVKQTGPVSLGPLRAVTTFDRPVGQGGAVVVLKAAVQNLENKLATVDVEGMVSKEGTSGEPLSLKKSLTLQPLASDEINIEISLDDAAIWWPKQWGEQPLYKGQISVSVNGSLSDSEERKFGVRQVTHQLNSYNDSIFSVNGHPFQVLGAGYTSDIFLRWDSAKFTAQAQYMLEMGLNTIRLEGKMEHPEFYDIADRLGLMVMAGWECCDKWEAWSYNDNLDDPIPIWDDNDYNTANASMWHEAHMLQTHPSILTFLVGSDFWPNDRAAAIYLDALAASDWQTPIIPYAAKKDGYPEDLGPPSLKMEGPYDWVPPNYWYDTKPAEERLGAAFGFGSELGPGVGTPELSSLKRFLSKGEQDDLWKSPNKSLLHMSPSNSDFSTRTIYNGGLWNRYGAPTSLDDYLIKAQIMDYEATRAEFEGYSALWNNERPATGAIYWMLNGAWPNLHWSLFDYYLHPAGAYFGTKVAGRVEHVAYDYVNKSAYLINHSLDRSGPRSVAVDVIGLDGKALSSDVVRASTEPNTSKRIADLTRALGGAVDGVVFLRLVLKNDEDNSTLSRNVYWLAEKTDTVDWPASDWFYTPVSEFADFTALDRLAAADVSVTAEPATGGDGKWKVVLENRAEVPAFFVRLNLVDRDGGDVVPVFWSDNYVTLWPGETLELEVGGGGGAAAIQVSGKNVARAEVRIA</sequence>
<dbReference type="Pfam" id="PF22666">
    <property type="entry name" value="Glyco_hydro_2_N2"/>
    <property type="match status" value="1"/>
</dbReference>
<dbReference type="Gene3D" id="3.20.20.80">
    <property type="entry name" value="Glycosidases"/>
    <property type="match status" value="1"/>
</dbReference>
<keyword evidence="12" id="KW-1185">Reference proteome</keyword>
<dbReference type="GeneID" id="85315869"/>
<evidence type="ECO:0000256" key="3">
    <source>
        <dbReference type="ARBA" id="ARBA00023277"/>
    </source>
</evidence>
<feature type="signal peptide" evidence="6">
    <location>
        <begin position="1"/>
        <end position="22"/>
    </location>
</feature>
<dbReference type="Gene3D" id="2.60.120.260">
    <property type="entry name" value="Galactose-binding domain-like"/>
    <property type="match status" value="1"/>
</dbReference>
<evidence type="ECO:0000259" key="7">
    <source>
        <dbReference type="Pfam" id="PF00703"/>
    </source>
</evidence>